<dbReference type="InterPro" id="IPR054781">
    <property type="entry name" value="Asp23-rel"/>
</dbReference>
<proteinExistence type="predicted"/>
<evidence type="ECO:0008006" key="3">
    <source>
        <dbReference type="Google" id="ProtNLM"/>
    </source>
</evidence>
<gene>
    <name evidence="1" type="ORF">DP065_00450</name>
</gene>
<sequence length="107" mass="12563">MIKKETVKVNTRMNFSFLVEKEVIVDAVKLVFKNNENIHLTNEPNVIVNKNNSNVNIEIKCKIRKDRNFSFEMKQLIFTIEQKVFSLINTKPININLIYEGVFDENS</sequence>
<dbReference type="EMBL" id="CP030140">
    <property type="protein sequence ID" value="AWX69231.1"/>
    <property type="molecule type" value="Genomic_DNA"/>
</dbReference>
<name>A0A2Z4NCD8_9BACT</name>
<evidence type="ECO:0000313" key="2">
    <source>
        <dbReference type="Proteomes" id="UP000250218"/>
    </source>
</evidence>
<reference evidence="2" key="1">
    <citation type="submission" date="2018-06" db="EMBL/GenBank/DDBJ databases">
        <title>Complete genome sequences of Mycoplasma anatis, M. anseris and M. cloacale type strains.</title>
        <authorList>
            <person name="Grozner D."/>
            <person name="Forro B."/>
            <person name="Sulyok K.M."/>
            <person name="Marton S."/>
            <person name="Kreizinger Z."/>
            <person name="Banyai K."/>
            <person name="Gyuranecz M."/>
        </authorList>
    </citation>
    <scope>NUCLEOTIDE SEQUENCE [LARGE SCALE GENOMIC DNA]</scope>
    <source>
        <strain evidence="2">ATCC 49234</strain>
    </source>
</reference>
<organism evidence="1 2">
    <name type="scientific">[Mycoplasma] anseris</name>
    <dbReference type="NCBI Taxonomy" id="92400"/>
    <lineage>
        <taxon>Bacteria</taxon>
        <taxon>Bacillati</taxon>
        <taxon>Mycoplasmatota</taxon>
        <taxon>Mycoplasmoidales</taxon>
        <taxon>Metamycoplasmataceae</taxon>
        <taxon>Metamycoplasma</taxon>
    </lineage>
</organism>
<dbReference type="AlphaFoldDB" id="A0A2Z4NCD8"/>
<dbReference type="NCBIfam" id="NF045836">
    <property type="entry name" value="MMB_0454_fam"/>
    <property type="match status" value="1"/>
</dbReference>
<dbReference type="RefSeq" id="WP_033178833.1">
    <property type="nucleotide sequence ID" value="NZ_CP030140.1"/>
</dbReference>
<dbReference type="Proteomes" id="UP000250218">
    <property type="component" value="Chromosome"/>
</dbReference>
<protein>
    <recommendedName>
        <fullName evidence="3">Asp23/Gls24 family envelope stress response protein</fullName>
    </recommendedName>
</protein>
<keyword evidence="2" id="KW-1185">Reference proteome</keyword>
<evidence type="ECO:0000313" key="1">
    <source>
        <dbReference type="EMBL" id="AWX69231.1"/>
    </source>
</evidence>
<accession>A0A2Z4NCD8</accession>
<dbReference type="KEGG" id="mane:DP065_00450"/>